<evidence type="ECO:0000256" key="2">
    <source>
        <dbReference type="SAM" id="SignalP"/>
    </source>
</evidence>
<dbReference type="PROSITE" id="PS51257">
    <property type="entry name" value="PROKAR_LIPOPROTEIN"/>
    <property type="match status" value="1"/>
</dbReference>
<protein>
    <recommendedName>
        <fullName evidence="5">PsbP protein</fullName>
    </recommendedName>
</protein>
<keyword evidence="2" id="KW-0732">Signal</keyword>
<feature type="signal peptide" evidence="2">
    <location>
        <begin position="1"/>
        <end position="25"/>
    </location>
</feature>
<accession>A0A1I0H824</accession>
<organism evidence="3 4">
    <name type="scientific">Natronincola peptidivorans</name>
    <dbReference type="NCBI Taxonomy" id="426128"/>
    <lineage>
        <taxon>Bacteria</taxon>
        <taxon>Bacillati</taxon>
        <taxon>Bacillota</taxon>
        <taxon>Clostridia</taxon>
        <taxon>Peptostreptococcales</taxon>
        <taxon>Natronincolaceae</taxon>
        <taxon>Natronincola</taxon>
    </lineage>
</organism>
<dbReference type="Proteomes" id="UP000199568">
    <property type="component" value="Unassembled WGS sequence"/>
</dbReference>
<evidence type="ECO:0000256" key="1">
    <source>
        <dbReference type="SAM" id="MobiDB-lite"/>
    </source>
</evidence>
<reference evidence="3 4" key="1">
    <citation type="submission" date="2016-10" db="EMBL/GenBank/DDBJ databases">
        <authorList>
            <person name="de Groot N.N."/>
        </authorList>
    </citation>
    <scope>NUCLEOTIDE SEQUENCE [LARGE SCALE GENOMIC DNA]</scope>
    <source>
        <strain evidence="3 4">DSM 18979</strain>
    </source>
</reference>
<proteinExistence type="predicted"/>
<feature type="chain" id="PRO_5011480749" description="PsbP protein" evidence="2">
    <location>
        <begin position="26"/>
        <end position="204"/>
    </location>
</feature>
<evidence type="ECO:0000313" key="4">
    <source>
        <dbReference type="Proteomes" id="UP000199568"/>
    </source>
</evidence>
<dbReference type="AlphaFoldDB" id="A0A1I0H824"/>
<feature type="region of interest" description="Disordered" evidence="1">
    <location>
        <begin position="48"/>
        <end position="71"/>
    </location>
</feature>
<evidence type="ECO:0008006" key="5">
    <source>
        <dbReference type="Google" id="ProtNLM"/>
    </source>
</evidence>
<sequence length="204" mass="22703">MKYWKVLLFLLAFLMALSLVGCRKAEEKLTEKASEKIVEGVTGSEVDIKDGTDLQNDDISGRREDTADPTGDVKIAVSPPAGWEATEAAGLSVFYSKDDASFIMKKEPYKGDTLEAVVQEAKGIFETSFKNVQYAGNVEDVIVDGRNAKQFIYTCDISAFSMKYQYLFCFVGGDVYVITCGSLEESFDNYAADFQHFIHSLHFE</sequence>
<dbReference type="EMBL" id="FOHU01000034">
    <property type="protein sequence ID" value="SET79000.1"/>
    <property type="molecule type" value="Genomic_DNA"/>
</dbReference>
<gene>
    <name evidence="3" type="ORF">SAMN05660297_03509</name>
</gene>
<name>A0A1I0H824_9FIRM</name>
<dbReference type="Gene3D" id="3.40.1000.10">
    <property type="entry name" value="Mog1/PsbP, alpha/beta/alpha sandwich"/>
    <property type="match status" value="1"/>
</dbReference>
<keyword evidence="4" id="KW-1185">Reference proteome</keyword>
<evidence type="ECO:0000313" key="3">
    <source>
        <dbReference type="EMBL" id="SET79000.1"/>
    </source>
</evidence>